<gene>
    <name evidence="2" type="ORF">FA13DRAFT_157901</name>
</gene>
<evidence type="ECO:0000313" key="2">
    <source>
        <dbReference type="EMBL" id="TEB33513.1"/>
    </source>
</evidence>
<sequence length="120" mass="13264">MLHAIVPLVAPASTNIQRQLEAGGLSQNPLEIKVNSNPASPHHMFSRISPQPSFSPKRTLHGQPVIKHTHRRQLQWKVRRSEMGVNTCTQAVATRTRFGDKSAISPPPKSDELIPIDPPV</sequence>
<keyword evidence="3" id="KW-1185">Reference proteome</keyword>
<dbReference type="AlphaFoldDB" id="A0A4Y7TH57"/>
<organism evidence="2 3">
    <name type="scientific">Coprinellus micaceus</name>
    <name type="common">Glistening ink-cap mushroom</name>
    <name type="synonym">Coprinus micaceus</name>
    <dbReference type="NCBI Taxonomy" id="71717"/>
    <lineage>
        <taxon>Eukaryota</taxon>
        <taxon>Fungi</taxon>
        <taxon>Dikarya</taxon>
        <taxon>Basidiomycota</taxon>
        <taxon>Agaricomycotina</taxon>
        <taxon>Agaricomycetes</taxon>
        <taxon>Agaricomycetidae</taxon>
        <taxon>Agaricales</taxon>
        <taxon>Agaricineae</taxon>
        <taxon>Psathyrellaceae</taxon>
        <taxon>Coprinellus</taxon>
    </lineage>
</organism>
<comment type="caution">
    <text evidence="2">The sequence shown here is derived from an EMBL/GenBank/DDBJ whole genome shotgun (WGS) entry which is preliminary data.</text>
</comment>
<proteinExistence type="predicted"/>
<feature type="region of interest" description="Disordered" evidence="1">
    <location>
        <begin position="36"/>
        <end position="61"/>
    </location>
</feature>
<protein>
    <submittedName>
        <fullName evidence="2">Uncharacterized protein</fullName>
    </submittedName>
</protein>
<accession>A0A4Y7TH57</accession>
<dbReference type="Proteomes" id="UP000298030">
    <property type="component" value="Unassembled WGS sequence"/>
</dbReference>
<dbReference type="EMBL" id="QPFP01000012">
    <property type="protein sequence ID" value="TEB33513.1"/>
    <property type="molecule type" value="Genomic_DNA"/>
</dbReference>
<reference evidence="2 3" key="1">
    <citation type="journal article" date="2019" name="Nat. Ecol. Evol.">
        <title>Megaphylogeny resolves global patterns of mushroom evolution.</title>
        <authorList>
            <person name="Varga T."/>
            <person name="Krizsan K."/>
            <person name="Foldi C."/>
            <person name="Dima B."/>
            <person name="Sanchez-Garcia M."/>
            <person name="Sanchez-Ramirez S."/>
            <person name="Szollosi G.J."/>
            <person name="Szarkandi J.G."/>
            <person name="Papp V."/>
            <person name="Albert L."/>
            <person name="Andreopoulos W."/>
            <person name="Angelini C."/>
            <person name="Antonin V."/>
            <person name="Barry K.W."/>
            <person name="Bougher N.L."/>
            <person name="Buchanan P."/>
            <person name="Buyck B."/>
            <person name="Bense V."/>
            <person name="Catcheside P."/>
            <person name="Chovatia M."/>
            <person name="Cooper J."/>
            <person name="Damon W."/>
            <person name="Desjardin D."/>
            <person name="Finy P."/>
            <person name="Geml J."/>
            <person name="Haridas S."/>
            <person name="Hughes K."/>
            <person name="Justo A."/>
            <person name="Karasinski D."/>
            <person name="Kautmanova I."/>
            <person name="Kiss B."/>
            <person name="Kocsube S."/>
            <person name="Kotiranta H."/>
            <person name="LaButti K.M."/>
            <person name="Lechner B.E."/>
            <person name="Liimatainen K."/>
            <person name="Lipzen A."/>
            <person name="Lukacs Z."/>
            <person name="Mihaltcheva S."/>
            <person name="Morgado L.N."/>
            <person name="Niskanen T."/>
            <person name="Noordeloos M.E."/>
            <person name="Ohm R.A."/>
            <person name="Ortiz-Santana B."/>
            <person name="Ovrebo C."/>
            <person name="Racz N."/>
            <person name="Riley R."/>
            <person name="Savchenko A."/>
            <person name="Shiryaev A."/>
            <person name="Soop K."/>
            <person name="Spirin V."/>
            <person name="Szebenyi C."/>
            <person name="Tomsovsky M."/>
            <person name="Tulloss R.E."/>
            <person name="Uehling J."/>
            <person name="Grigoriev I.V."/>
            <person name="Vagvolgyi C."/>
            <person name="Papp T."/>
            <person name="Martin F.M."/>
            <person name="Miettinen O."/>
            <person name="Hibbett D.S."/>
            <person name="Nagy L.G."/>
        </authorList>
    </citation>
    <scope>NUCLEOTIDE SEQUENCE [LARGE SCALE GENOMIC DNA]</scope>
    <source>
        <strain evidence="2 3">FP101781</strain>
    </source>
</reference>
<name>A0A4Y7TH57_COPMI</name>
<evidence type="ECO:0000256" key="1">
    <source>
        <dbReference type="SAM" id="MobiDB-lite"/>
    </source>
</evidence>
<evidence type="ECO:0000313" key="3">
    <source>
        <dbReference type="Proteomes" id="UP000298030"/>
    </source>
</evidence>
<feature type="region of interest" description="Disordered" evidence="1">
    <location>
        <begin position="97"/>
        <end position="120"/>
    </location>
</feature>